<dbReference type="Pfam" id="PF05649">
    <property type="entry name" value="Peptidase_M13_N"/>
    <property type="match status" value="1"/>
</dbReference>
<feature type="domain" description="Peptidase M13 N-terminal" evidence="9">
    <location>
        <begin position="136"/>
        <end position="515"/>
    </location>
</feature>
<dbReference type="PRINTS" id="PR00786">
    <property type="entry name" value="NEPRILYSIN"/>
</dbReference>
<evidence type="ECO:0000313" key="10">
    <source>
        <dbReference type="EMBL" id="CAK7923031.1"/>
    </source>
</evidence>
<gene>
    <name evidence="10" type="ORF">PM001_LOCUS8194</name>
</gene>
<accession>A0AAV1TKT2</accession>
<evidence type="ECO:0000256" key="1">
    <source>
        <dbReference type="ARBA" id="ARBA00001947"/>
    </source>
</evidence>
<dbReference type="InterPro" id="IPR000718">
    <property type="entry name" value="Peptidase_M13"/>
</dbReference>
<comment type="cofactor">
    <cofactor evidence="1">
        <name>Zn(2+)</name>
        <dbReference type="ChEBI" id="CHEBI:29105"/>
    </cofactor>
</comment>
<dbReference type="Proteomes" id="UP001162060">
    <property type="component" value="Unassembled WGS sequence"/>
</dbReference>
<name>A0AAV1TKT2_9STRA</name>
<evidence type="ECO:0000256" key="3">
    <source>
        <dbReference type="ARBA" id="ARBA00022670"/>
    </source>
</evidence>
<dbReference type="Pfam" id="PF01431">
    <property type="entry name" value="Peptidase_M13"/>
    <property type="match status" value="1"/>
</dbReference>
<dbReference type="GO" id="GO:0046872">
    <property type="term" value="F:metal ion binding"/>
    <property type="evidence" value="ECO:0007669"/>
    <property type="project" value="UniProtKB-KW"/>
</dbReference>
<evidence type="ECO:0000259" key="8">
    <source>
        <dbReference type="Pfam" id="PF01431"/>
    </source>
</evidence>
<dbReference type="Gene3D" id="3.40.390.10">
    <property type="entry name" value="Collagenase (Catalytic Domain)"/>
    <property type="match status" value="1"/>
</dbReference>
<evidence type="ECO:0000256" key="5">
    <source>
        <dbReference type="ARBA" id="ARBA00022801"/>
    </source>
</evidence>
<dbReference type="GO" id="GO:0005886">
    <property type="term" value="C:plasma membrane"/>
    <property type="evidence" value="ECO:0007669"/>
    <property type="project" value="TreeGrafter"/>
</dbReference>
<dbReference type="SUPFAM" id="SSF55486">
    <property type="entry name" value="Metalloproteases ('zincins'), catalytic domain"/>
    <property type="match status" value="1"/>
</dbReference>
<evidence type="ECO:0008006" key="12">
    <source>
        <dbReference type="Google" id="ProtNLM"/>
    </source>
</evidence>
<comment type="caution">
    <text evidence="10">The sequence shown here is derived from an EMBL/GenBank/DDBJ whole genome shotgun (WGS) entry which is preliminary data.</text>
</comment>
<dbReference type="EMBL" id="CAKLBY020000067">
    <property type="protein sequence ID" value="CAK7923031.1"/>
    <property type="molecule type" value="Genomic_DNA"/>
</dbReference>
<dbReference type="InterPro" id="IPR008753">
    <property type="entry name" value="Peptidase_M13_N"/>
</dbReference>
<evidence type="ECO:0000256" key="2">
    <source>
        <dbReference type="ARBA" id="ARBA00007357"/>
    </source>
</evidence>
<proteinExistence type="inferred from homology"/>
<evidence type="ECO:0000256" key="7">
    <source>
        <dbReference type="ARBA" id="ARBA00023049"/>
    </source>
</evidence>
<protein>
    <recommendedName>
        <fullName evidence="12">Endothelin-converting enzyme 1</fullName>
    </recommendedName>
</protein>
<evidence type="ECO:0000256" key="4">
    <source>
        <dbReference type="ARBA" id="ARBA00022723"/>
    </source>
</evidence>
<dbReference type="PROSITE" id="PS51885">
    <property type="entry name" value="NEPRILYSIN"/>
    <property type="match status" value="1"/>
</dbReference>
<dbReference type="GO" id="GO:0016485">
    <property type="term" value="P:protein processing"/>
    <property type="evidence" value="ECO:0007669"/>
    <property type="project" value="TreeGrafter"/>
</dbReference>
<keyword evidence="7" id="KW-0482">Metalloprotease</keyword>
<dbReference type="AlphaFoldDB" id="A0AAV1TKT2"/>
<dbReference type="PANTHER" id="PTHR11733">
    <property type="entry name" value="ZINC METALLOPROTEASE FAMILY M13 NEPRILYSIN-RELATED"/>
    <property type="match status" value="1"/>
</dbReference>
<dbReference type="GO" id="GO:0004222">
    <property type="term" value="F:metalloendopeptidase activity"/>
    <property type="evidence" value="ECO:0007669"/>
    <property type="project" value="InterPro"/>
</dbReference>
<dbReference type="CDD" id="cd08662">
    <property type="entry name" value="M13"/>
    <property type="match status" value="1"/>
</dbReference>
<keyword evidence="5" id="KW-0378">Hydrolase</keyword>
<feature type="domain" description="Peptidase M13 C-terminal" evidence="8">
    <location>
        <begin position="571"/>
        <end position="795"/>
    </location>
</feature>
<keyword evidence="4" id="KW-0479">Metal-binding</keyword>
<reference evidence="10" key="1">
    <citation type="submission" date="2024-01" db="EMBL/GenBank/DDBJ databases">
        <authorList>
            <person name="Webb A."/>
        </authorList>
    </citation>
    <scope>NUCLEOTIDE SEQUENCE</scope>
    <source>
        <strain evidence="10">Pm1</strain>
    </source>
</reference>
<keyword evidence="3" id="KW-0645">Protease</keyword>
<dbReference type="Gene3D" id="1.10.1380.10">
    <property type="entry name" value="Neutral endopeptidase , domain2"/>
    <property type="match status" value="1"/>
</dbReference>
<evidence type="ECO:0000259" key="9">
    <source>
        <dbReference type="Pfam" id="PF05649"/>
    </source>
</evidence>
<organism evidence="10 11">
    <name type="scientific">Peronospora matthiolae</name>
    <dbReference type="NCBI Taxonomy" id="2874970"/>
    <lineage>
        <taxon>Eukaryota</taxon>
        <taxon>Sar</taxon>
        <taxon>Stramenopiles</taxon>
        <taxon>Oomycota</taxon>
        <taxon>Peronosporomycetes</taxon>
        <taxon>Peronosporales</taxon>
        <taxon>Peronosporaceae</taxon>
        <taxon>Peronospora</taxon>
    </lineage>
</organism>
<dbReference type="InterPro" id="IPR018497">
    <property type="entry name" value="Peptidase_M13_C"/>
</dbReference>
<keyword evidence="6" id="KW-0862">Zinc</keyword>
<sequence>MTLIAPDTTLHAASECDNGTTLLVEADIPVDASGAALTQDQEAQVNGQPLTHCKDLQGSRESAGAVPPLVLEHKKPNAAWKVGGLAMLLLAVAVPVVRGDPMRPSKELQGDTSSAGDWIELLPQDVVGHMDTQVDPCDDLYAFSCGSWLKQAKIPDDKSHMYLAYTPMSKEVEKVLQQVMQQEWPLLGELYDSCMRYSNGSSATENAASVAFLKPVIKQIAATTSKSDLFELAGKLSKAGPSFLTKISDMADVTENTVYAVRAHQAGLSLPDSEYYLDLKRFESVRDPFHAYVVELFSLVGWESHEAALQASLVIAFEQKLAPLFVPENELQDPETRYNPMSVAQAAEKYPLLFAQFMRGTGTLKDLNARNATVVDETPAFFKRVEELVTGDSVTLDTLKAVLTYQYISDKASTLSEPFAQAYFFFFQQTLDDKKSRDPRWKVCLKHVTDSFPDLVGMYYGLLRFDKASERLAKDLVMQVQASLEKDLMQLDWLDEYSRQGALEKLGKMTTLIGYSNRSENFPYKLHGDAPLAENLRIINEHAFDRAMERIDHPVNRNAWDISGAESSLSYRQDANQIAVPAGSFQSPSFGLDEEPARNFGAIGRVFASILTHALDAYGKRFDGDGNLRDWWSNKTATEFSQRAECFVEQYSKFSERSSEDQDKLLGHVDGELTVRGNIADSGGLKLSFQAYQAYAAKQTKAPSKIDEGKATTVSQGQADPGLPPDVADKLFFVSFAQNECSKWTDAAMTKILATDSVSPDRWRINGAAGNSHDFARIFSCPAGSLMNPTKKCQIW</sequence>
<comment type="similarity">
    <text evidence="2">Belongs to the peptidase M13 family.</text>
</comment>
<evidence type="ECO:0000256" key="6">
    <source>
        <dbReference type="ARBA" id="ARBA00022833"/>
    </source>
</evidence>
<evidence type="ECO:0000313" key="11">
    <source>
        <dbReference type="Proteomes" id="UP001162060"/>
    </source>
</evidence>
<dbReference type="PANTHER" id="PTHR11733:SF167">
    <property type="entry name" value="FI17812P1-RELATED"/>
    <property type="match status" value="1"/>
</dbReference>
<dbReference type="InterPro" id="IPR042089">
    <property type="entry name" value="Peptidase_M13_dom_2"/>
</dbReference>
<dbReference type="InterPro" id="IPR024079">
    <property type="entry name" value="MetalloPept_cat_dom_sf"/>
</dbReference>